<dbReference type="AlphaFoldDB" id="A0A084W0E3"/>
<evidence type="ECO:0000313" key="3">
    <source>
        <dbReference type="Proteomes" id="UP000030765"/>
    </source>
</evidence>
<organism evidence="1">
    <name type="scientific">Anopheles sinensis</name>
    <name type="common">Mosquito</name>
    <dbReference type="NCBI Taxonomy" id="74873"/>
    <lineage>
        <taxon>Eukaryota</taxon>
        <taxon>Metazoa</taxon>
        <taxon>Ecdysozoa</taxon>
        <taxon>Arthropoda</taxon>
        <taxon>Hexapoda</taxon>
        <taxon>Insecta</taxon>
        <taxon>Pterygota</taxon>
        <taxon>Neoptera</taxon>
        <taxon>Endopterygota</taxon>
        <taxon>Diptera</taxon>
        <taxon>Nematocera</taxon>
        <taxon>Culicoidea</taxon>
        <taxon>Culicidae</taxon>
        <taxon>Anophelinae</taxon>
        <taxon>Anopheles</taxon>
    </lineage>
</organism>
<sequence>MSSARGRSLPGRRDVIVVTHTRLALAGAWRLGFRSLAPAKLAPFDKRCIFERHSGCLPKEEAALVGEG</sequence>
<gene>
    <name evidence="1" type="ORF">ZHAS_00011417</name>
</gene>
<dbReference type="EMBL" id="ATLV01019120">
    <property type="status" value="NOT_ANNOTATED_CDS"/>
    <property type="molecule type" value="Genomic_DNA"/>
</dbReference>
<protein>
    <submittedName>
        <fullName evidence="1 2">Uncharacterized protein</fullName>
    </submittedName>
</protein>
<name>A0A084W0E3_ANOSI</name>
<evidence type="ECO:0000313" key="1">
    <source>
        <dbReference type="EMBL" id="KFB43687.1"/>
    </source>
</evidence>
<proteinExistence type="predicted"/>
<accession>A0A084W0E3</accession>
<reference evidence="2" key="2">
    <citation type="submission" date="2020-05" db="UniProtKB">
        <authorList>
            <consortium name="EnsemblMetazoa"/>
        </authorList>
    </citation>
    <scope>IDENTIFICATION</scope>
</reference>
<evidence type="ECO:0000313" key="2">
    <source>
        <dbReference type="EnsemblMetazoa" id="ASIC011417-PA"/>
    </source>
</evidence>
<keyword evidence="3" id="KW-1185">Reference proteome</keyword>
<reference evidence="1 3" key="1">
    <citation type="journal article" date="2014" name="BMC Genomics">
        <title>Genome sequence of Anopheles sinensis provides insight into genetics basis of mosquito competence for malaria parasites.</title>
        <authorList>
            <person name="Zhou D."/>
            <person name="Zhang D."/>
            <person name="Ding G."/>
            <person name="Shi L."/>
            <person name="Hou Q."/>
            <person name="Ye Y."/>
            <person name="Xu Y."/>
            <person name="Zhou H."/>
            <person name="Xiong C."/>
            <person name="Li S."/>
            <person name="Yu J."/>
            <person name="Hong S."/>
            <person name="Yu X."/>
            <person name="Zou P."/>
            <person name="Chen C."/>
            <person name="Chang X."/>
            <person name="Wang W."/>
            <person name="Lv Y."/>
            <person name="Sun Y."/>
            <person name="Ma L."/>
            <person name="Shen B."/>
            <person name="Zhu C."/>
        </authorList>
    </citation>
    <scope>NUCLEOTIDE SEQUENCE [LARGE SCALE GENOMIC DNA]</scope>
</reference>
<dbReference type="EMBL" id="KE525262">
    <property type="protein sequence ID" value="KFB43687.1"/>
    <property type="molecule type" value="Genomic_DNA"/>
</dbReference>
<dbReference type="VEuPathDB" id="VectorBase:ASIC011417"/>
<dbReference type="EnsemblMetazoa" id="ASIC011417-RA">
    <property type="protein sequence ID" value="ASIC011417-PA"/>
    <property type="gene ID" value="ASIC011417"/>
</dbReference>
<dbReference type="Proteomes" id="UP000030765">
    <property type="component" value="Unassembled WGS sequence"/>
</dbReference>